<dbReference type="GO" id="GO:0016020">
    <property type="term" value="C:membrane"/>
    <property type="evidence" value="ECO:0007669"/>
    <property type="project" value="UniProtKB-SubCell"/>
</dbReference>
<evidence type="ECO:0000256" key="5">
    <source>
        <dbReference type="ARBA" id="ARBA00022692"/>
    </source>
</evidence>
<keyword evidence="6" id="KW-0735">Signal-anchor</keyword>
<evidence type="ECO:0000313" key="14">
    <source>
        <dbReference type="Proteomes" id="UP001174909"/>
    </source>
</evidence>
<evidence type="ECO:0000256" key="7">
    <source>
        <dbReference type="ARBA" id="ARBA00022989"/>
    </source>
</evidence>
<dbReference type="Pfam" id="PF02434">
    <property type="entry name" value="Fringe"/>
    <property type="match status" value="1"/>
</dbReference>
<evidence type="ECO:0000256" key="8">
    <source>
        <dbReference type="ARBA" id="ARBA00023136"/>
    </source>
</evidence>
<dbReference type="EMBL" id="CASHTH010000030">
    <property type="protein sequence ID" value="CAI7989279.1"/>
    <property type="molecule type" value="Genomic_DNA"/>
</dbReference>
<protein>
    <submittedName>
        <fullName evidence="13">Beta-1,3-N-acetylglucosaminyltransferase lunatic fringe</fullName>
    </submittedName>
</protein>
<comment type="similarity">
    <text evidence="2">Belongs to the glycosyltransferase 31 family.</text>
</comment>
<evidence type="ECO:0000259" key="12">
    <source>
        <dbReference type="Pfam" id="PF02434"/>
    </source>
</evidence>
<dbReference type="GO" id="GO:0016757">
    <property type="term" value="F:glycosyltransferase activity"/>
    <property type="evidence" value="ECO:0007669"/>
    <property type="project" value="UniProtKB-KW"/>
</dbReference>
<accession>A0AA35QRZ7</accession>
<evidence type="ECO:0000256" key="6">
    <source>
        <dbReference type="ARBA" id="ARBA00022968"/>
    </source>
</evidence>
<keyword evidence="8 11" id="KW-0472">Membrane</keyword>
<dbReference type="AlphaFoldDB" id="A0AA35QRZ7"/>
<feature type="transmembrane region" description="Helical" evidence="11">
    <location>
        <begin position="12"/>
        <end position="34"/>
    </location>
</feature>
<evidence type="ECO:0000256" key="3">
    <source>
        <dbReference type="ARBA" id="ARBA00022676"/>
    </source>
</evidence>
<proteinExistence type="inferred from homology"/>
<evidence type="ECO:0000256" key="9">
    <source>
        <dbReference type="ARBA" id="ARBA00037847"/>
    </source>
</evidence>
<keyword evidence="3" id="KW-0328">Glycosyltransferase</keyword>
<gene>
    <name evidence="13" type="ORF">GBAR_LOCUS173</name>
</gene>
<keyword evidence="14" id="KW-1185">Reference proteome</keyword>
<keyword evidence="7 11" id="KW-1133">Transmembrane helix</keyword>
<evidence type="ECO:0000256" key="1">
    <source>
        <dbReference type="ARBA" id="ARBA00004606"/>
    </source>
</evidence>
<keyword evidence="5 11" id="KW-0812">Transmembrane</keyword>
<dbReference type="Gene3D" id="3.90.550.50">
    <property type="match status" value="1"/>
</dbReference>
<feature type="domain" description="Fringe-like glycosyltransferase" evidence="12">
    <location>
        <begin position="172"/>
        <end position="295"/>
    </location>
</feature>
<comment type="subcellular location">
    <subcellularLocation>
        <location evidence="9">Endomembrane system</location>
        <topology evidence="9">Single-pass membrane protein</topology>
    </subcellularLocation>
    <subcellularLocation>
        <location evidence="1">Membrane</location>
        <topology evidence="1">Single-pass type II membrane protein</topology>
    </subcellularLocation>
</comment>
<evidence type="ECO:0000256" key="11">
    <source>
        <dbReference type="SAM" id="Phobius"/>
    </source>
</evidence>
<evidence type="ECO:0000256" key="4">
    <source>
        <dbReference type="ARBA" id="ARBA00022679"/>
    </source>
</evidence>
<keyword evidence="4" id="KW-0808">Transferase</keyword>
<comment type="caution">
    <text evidence="13">The sequence shown here is derived from an EMBL/GenBank/DDBJ whole genome shotgun (WGS) entry which is preliminary data.</text>
</comment>
<evidence type="ECO:0000256" key="2">
    <source>
        <dbReference type="ARBA" id="ARBA00008661"/>
    </source>
</evidence>
<dbReference type="PANTHER" id="PTHR10811">
    <property type="entry name" value="FRINGE-RELATED"/>
    <property type="match status" value="1"/>
</dbReference>
<dbReference type="GO" id="GO:0012505">
    <property type="term" value="C:endomembrane system"/>
    <property type="evidence" value="ECO:0007669"/>
    <property type="project" value="UniProtKB-SubCell"/>
</dbReference>
<name>A0AA35QRZ7_GEOBA</name>
<evidence type="ECO:0000256" key="10">
    <source>
        <dbReference type="SAM" id="MobiDB-lite"/>
    </source>
</evidence>
<dbReference type="InterPro" id="IPR003378">
    <property type="entry name" value="Fringe-like_glycosylTrfase"/>
</dbReference>
<feature type="region of interest" description="Disordered" evidence="10">
    <location>
        <begin position="50"/>
        <end position="78"/>
    </location>
</feature>
<organism evidence="13 14">
    <name type="scientific">Geodia barretti</name>
    <name type="common">Barrett's horny sponge</name>
    <dbReference type="NCBI Taxonomy" id="519541"/>
    <lineage>
        <taxon>Eukaryota</taxon>
        <taxon>Metazoa</taxon>
        <taxon>Porifera</taxon>
        <taxon>Demospongiae</taxon>
        <taxon>Heteroscleromorpha</taxon>
        <taxon>Tetractinellida</taxon>
        <taxon>Astrophorina</taxon>
        <taxon>Geodiidae</taxon>
        <taxon>Geodia</taxon>
    </lineage>
</organism>
<evidence type="ECO:0000313" key="13">
    <source>
        <dbReference type="EMBL" id="CAI7989279.1"/>
    </source>
</evidence>
<dbReference type="Proteomes" id="UP001174909">
    <property type="component" value="Unassembled WGS sequence"/>
</dbReference>
<sequence>MTKAAWTRAPALFCLFMVVGIAEYFVVIRLHGYLGIEAAPESTAARSFAAVSGGEQGKETPEQVGGGRTGVKRETDVRDKEKVDDDRVLRDFLDDNCKRCTFKERMGRLYDIYSAHGMYSLKDTKEHYHGEPENEHDFVSVVSEPPVEPEVLVEKMNVSEKTKTPPGKAGLNILLSLRTTVTNHRKRLPLLFDTWLTKVNTSQVFLVTDGEDPVLRLVTRIKGMHYFNAKCGNSYLREELCCKAGMEFALMFQERNKAFDWLCHVDDDIYVNMSNLVPLLSRFDPKTEPIYIGRSGSAWRSPRRVKKKAGLSLPGDDVPLCSGWHVLSQ</sequence>
<reference evidence="13" key="1">
    <citation type="submission" date="2023-03" db="EMBL/GenBank/DDBJ databases">
        <authorList>
            <person name="Steffen K."/>
            <person name="Cardenas P."/>
        </authorList>
    </citation>
    <scope>NUCLEOTIDE SEQUENCE</scope>
</reference>